<dbReference type="PROSITE" id="PS50850">
    <property type="entry name" value="MFS"/>
    <property type="match status" value="1"/>
</dbReference>
<feature type="transmembrane region" description="Helical" evidence="8">
    <location>
        <begin position="284"/>
        <end position="306"/>
    </location>
</feature>
<comment type="function">
    <text evidence="1">Resistance to tetracycline by an active tetracycline efflux. This is an energy-dependent process that decreases the accumulation of the antibiotic in whole cells. This protein functions as a metal-tetracycline/H(+) antiporter.</text>
</comment>
<dbReference type="InterPro" id="IPR036259">
    <property type="entry name" value="MFS_trans_sf"/>
</dbReference>
<dbReference type="EMBL" id="VYQF01000014">
    <property type="protein sequence ID" value="KAA9034506.1"/>
    <property type="molecule type" value="Genomic_DNA"/>
</dbReference>
<evidence type="ECO:0000256" key="1">
    <source>
        <dbReference type="ARBA" id="ARBA00003279"/>
    </source>
</evidence>
<feature type="transmembrane region" description="Helical" evidence="8">
    <location>
        <begin position="137"/>
        <end position="159"/>
    </location>
</feature>
<accession>A0A5J5IEU9</accession>
<feature type="transmembrane region" description="Helical" evidence="8">
    <location>
        <begin position="104"/>
        <end position="125"/>
    </location>
</feature>
<evidence type="ECO:0000256" key="5">
    <source>
        <dbReference type="ARBA" id="ARBA00022692"/>
    </source>
</evidence>
<feature type="transmembrane region" description="Helical" evidence="8">
    <location>
        <begin position="214"/>
        <end position="231"/>
    </location>
</feature>
<dbReference type="InterPro" id="IPR005829">
    <property type="entry name" value="Sugar_transporter_CS"/>
</dbReference>
<feature type="transmembrane region" description="Helical" evidence="8">
    <location>
        <begin position="79"/>
        <end position="98"/>
    </location>
</feature>
<evidence type="ECO:0000256" key="4">
    <source>
        <dbReference type="ARBA" id="ARBA00022448"/>
    </source>
</evidence>
<dbReference type="PROSITE" id="PS00216">
    <property type="entry name" value="SUGAR_TRANSPORT_1"/>
    <property type="match status" value="1"/>
</dbReference>
<dbReference type="Pfam" id="PF07690">
    <property type="entry name" value="MFS_1"/>
    <property type="match status" value="1"/>
</dbReference>
<feature type="transmembrane region" description="Helical" evidence="8">
    <location>
        <begin position="345"/>
        <end position="368"/>
    </location>
</feature>
<proteinExistence type="inferred from homology"/>
<dbReference type="Proteomes" id="UP000326903">
    <property type="component" value="Unassembled WGS sequence"/>
</dbReference>
<dbReference type="InterPro" id="IPR011701">
    <property type="entry name" value="MFS"/>
</dbReference>
<dbReference type="PANTHER" id="PTHR23504:SF15">
    <property type="entry name" value="MAJOR FACILITATOR SUPERFAMILY (MFS) PROFILE DOMAIN-CONTAINING PROTEIN"/>
    <property type="match status" value="1"/>
</dbReference>
<evidence type="ECO:0000259" key="9">
    <source>
        <dbReference type="PROSITE" id="PS50850"/>
    </source>
</evidence>
<comment type="caution">
    <text evidence="10">The sequence shown here is derived from an EMBL/GenBank/DDBJ whole genome shotgun (WGS) entry which is preliminary data.</text>
</comment>
<evidence type="ECO:0000256" key="7">
    <source>
        <dbReference type="ARBA" id="ARBA00023136"/>
    </source>
</evidence>
<dbReference type="GO" id="GO:0016020">
    <property type="term" value="C:membrane"/>
    <property type="evidence" value="ECO:0007669"/>
    <property type="project" value="UniProtKB-SubCell"/>
</dbReference>
<comment type="subcellular location">
    <subcellularLocation>
        <location evidence="2">Membrane</location>
        <topology evidence="2">Multi-pass membrane protein</topology>
    </subcellularLocation>
</comment>
<sequence>MPANRKAALGFIFFTLLIDVTGLGIIIPVLPKLIEELIHGNISLASRYGGWLTFAYAIMQFFFSPFLGNLSDKYGRRPVLLFSLFGFGIDYIFLSFAPTIGWLFVGRIIAGITGASFTTATAYIADISAPEDRAKNFGLIGAAFGLGFIIGPVIGGLLGQYGSRIPFLAAAGLTFLNFFYGFFVLPESLPVENRRNFEWKRANPFGAFKHLEKYPAVAALAISFFLVYMAGQSVQSVWSFFGIERFNWSPKLIGISLGTVGLLVGLVQGVLIRYINPKLGNIKSIYIGFGLYAFGLVLFACATQGWMMFIFLIPYCLGGISGPALQSIITGHVPANEQGELQGALTSLISATSILSPVIMTSLFAHFTSKSTSIYFPGAPFVLGAILMAGAGIVAYKVLNKEKEGEDYTIKTLT</sequence>
<keyword evidence="5 8" id="KW-0812">Transmembrane</keyword>
<evidence type="ECO:0000313" key="11">
    <source>
        <dbReference type="Proteomes" id="UP000326903"/>
    </source>
</evidence>
<dbReference type="InterPro" id="IPR020846">
    <property type="entry name" value="MFS_dom"/>
</dbReference>
<dbReference type="SUPFAM" id="SSF103473">
    <property type="entry name" value="MFS general substrate transporter"/>
    <property type="match status" value="1"/>
</dbReference>
<feature type="transmembrane region" description="Helical" evidence="8">
    <location>
        <begin position="374"/>
        <end position="396"/>
    </location>
</feature>
<comment type="similarity">
    <text evidence="3">Belongs to the major facilitator superfamily. TCR/Tet family.</text>
</comment>
<evidence type="ECO:0000256" key="2">
    <source>
        <dbReference type="ARBA" id="ARBA00004141"/>
    </source>
</evidence>
<keyword evidence="6 8" id="KW-1133">Transmembrane helix</keyword>
<name>A0A5J5IEU9_9BACT</name>
<keyword evidence="7 8" id="KW-0472">Membrane</keyword>
<dbReference type="InterPro" id="IPR001958">
    <property type="entry name" value="Tet-R_TetA/multi-R_MdtG-like"/>
</dbReference>
<feature type="transmembrane region" description="Helical" evidence="8">
    <location>
        <begin position="48"/>
        <end position="67"/>
    </location>
</feature>
<dbReference type="Gene3D" id="1.20.1250.20">
    <property type="entry name" value="MFS general substrate transporter like domains"/>
    <property type="match status" value="1"/>
</dbReference>
<dbReference type="PRINTS" id="PR01035">
    <property type="entry name" value="TCRTETA"/>
</dbReference>
<dbReference type="CDD" id="cd17388">
    <property type="entry name" value="MFS_TetA"/>
    <property type="match status" value="1"/>
</dbReference>
<feature type="transmembrane region" description="Helical" evidence="8">
    <location>
        <begin position="251"/>
        <end position="272"/>
    </location>
</feature>
<evidence type="ECO:0000313" key="10">
    <source>
        <dbReference type="EMBL" id="KAA9034506.1"/>
    </source>
</evidence>
<protein>
    <submittedName>
        <fullName evidence="10">TCR/Tet family MFS transporter</fullName>
    </submittedName>
</protein>
<keyword evidence="11" id="KW-1185">Reference proteome</keyword>
<evidence type="ECO:0000256" key="8">
    <source>
        <dbReference type="SAM" id="Phobius"/>
    </source>
</evidence>
<gene>
    <name evidence="10" type="ORF">FW778_21970</name>
</gene>
<dbReference type="GO" id="GO:0022857">
    <property type="term" value="F:transmembrane transporter activity"/>
    <property type="evidence" value="ECO:0007669"/>
    <property type="project" value="InterPro"/>
</dbReference>
<organism evidence="10 11">
    <name type="scientific">Ginsengibacter hankyongi</name>
    <dbReference type="NCBI Taxonomy" id="2607284"/>
    <lineage>
        <taxon>Bacteria</taxon>
        <taxon>Pseudomonadati</taxon>
        <taxon>Bacteroidota</taxon>
        <taxon>Chitinophagia</taxon>
        <taxon>Chitinophagales</taxon>
        <taxon>Chitinophagaceae</taxon>
        <taxon>Ginsengibacter</taxon>
    </lineage>
</organism>
<keyword evidence="4" id="KW-0813">Transport</keyword>
<feature type="domain" description="Major facilitator superfamily (MFS) profile" evidence="9">
    <location>
        <begin position="8"/>
        <end position="403"/>
    </location>
</feature>
<evidence type="ECO:0000256" key="3">
    <source>
        <dbReference type="ARBA" id="ARBA00007520"/>
    </source>
</evidence>
<dbReference type="PANTHER" id="PTHR23504">
    <property type="entry name" value="MAJOR FACILITATOR SUPERFAMILY DOMAIN-CONTAINING PROTEIN 10"/>
    <property type="match status" value="1"/>
</dbReference>
<feature type="transmembrane region" description="Helical" evidence="8">
    <location>
        <begin position="165"/>
        <end position="185"/>
    </location>
</feature>
<dbReference type="RefSeq" id="WP_150417053.1">
    <property type="nucleotide sequence ID" value="NZ_VYQF01000014.1"/>
</dbReference>
<reference evidence="10 11" key="1">
    <citation type="submission" date="2019-09" db="EMBL/GenBank/DDBJ databases">
        <title>Draft genome sequence of Ginsengibacter sp. BR5-29.</title>
        <authorList>
            <person name="Im W.-T."/>
        </authorList>
    </citation>
    <scope>NUCLEOTIDE SEQUENCE [LARGE SCALE GENOMIC DNA]</scope>
    <source>
        <strain evidence="10 11">BR5-29</strain>
    </source>
</reference>
<dbReference type="AlphaFoldDB" id="A0A5J5IEU9"/>
<evidence type="ECO:0000256" key="6">
    <source>
        <dbReference type="ARBA" id="ARBA00022989"/>
    </source>
</evidence>